<dbReference type="EMBL" id="JAMZEK010000001">
    <property type="protein sequence ID" value="MCP1372875.1"/>
    <property type="molecule type" value="Genomic_DNA"/>
</dbReference>
<protein>
    <submittedName>
        <fullName evidence="3">Energy transducer TonB</fullName>
    </submittedName>
</protein>
<dbReference type="InterPro" id="IPR037682">
    <property type="entry name" value="TonB_C"/>
</dbReference>
<keyword evidence="4" id="KW-1185">Reference proteome</keyword>
<dbReference type="SUPFAM" id="SSF74653">
    <property type="entry name" value="TolA/TonB C-terminal domain"/>
    <property type="match status" value="1"/>
</dbReference>
<dbReference type="RefSeq" id="WP_253564652.1">
    <property type="nucleotide sequence ID" value="NZ_JAMZEK010000001.1"/>
</dbReference>
<name>A0ABT1F6U6_9GAMM</name>
<evidence type="ECO:0000256" key="1">
    <source>
        <dbReference type="SAM" id="SignalP"/>
    </source>
</evidence>
<feature type="signal peptide" evidence="1">
    <location>
        <begin position="1"/>
        <end position="19"/>
    </location>
</feature>
<feature type="domain" description="TonB C-terminal" evidence="2">
    <location>
        <begin position="118"/>
        <end position="212"/>
    </location>
</feature>
<feature type="chain" id="PRO_5045405695" evidence="1">
    <location>
        <begin position="20"/>
        <end position="279"/>
    </location>
</feature>
<sequence length="279" mass="30097">MKKLMFAALLALTAAAAHAGPTKNLETSAVVDGTIVLAKDGAVQLATVEHPEKYGQPIADLVRKVALTWRFDPVLRGGEPVVAKASMHVRVILTKNADGNFTARIKGATFGGNNADTPDDLYSENQKKIGPHYPPAAIKARVQGTVYLALHVDREGRVIDAVAEQVNLENMGPDGLLQKYRELMAKSSLDAARRWTYRIPTTGKLAGQDSWTLHVPIVYTLNETGAAPVERVWRTYVPGPYTPAPWVDKPSMTTADALADDGSYTEGAGPVLRSSFDHG</sequence>
<organism evidence="3 4">
    <name type="scientific">Dyella lutea</name>
    <dbReference type="NCBI Taxonomy" id="2950441"/>
    <lineage>
        <taxon>Bacteria</taxon>
        <taxon>Pseudomonadati</taxon>
        <taxon>Pseudomonadota</taxon>
        <taxon>Gammaproteobacteria</taxon>
        <taxon>Lysobacterales</taxon>
        <taxon>Rhodanobacteraceae</taxon>
        <taxon>Dyella</taxon>
    </lineage>
</organism>
<evidence type="ECO:0000259" key="2">
    <source>
        <dbReference type="PROSITE" id="PS52015"/>
    </source>
</evidence>
<comment type="caution">
    <text evidence="3">The sequence shown here is derived from an EMBL/GenBank/DDBJ whole genome shotgun (WGS) entry which is preliminary data.</text>
</comment>
<keyword evidence="1" id="KW-0732">Signal</keyword>
<dbReference type="PROSITE" id="PS52015">
    <property type="entry name" value="TONB_CTD"/>
    <property type="match status" value="1"/>
</dbReference>
<dbReference type="Gene3D" id="3.30.1150.10">
    <property type="match status" value="1"/>
</dbReference>
<dbReference type="Proteomes" id="UP001204615">
    <property type="component" value="Unassembled WGS sequence"/>
</dbReference>
<evidence type="ECO:0000313" key="4">
    <source>
        <dbReference type="Proteomes" id="UP001204615"/>
    </source>
</evidence>
<accession>A0ABT1F6U6</accession>
<gene>
    <name evidence="3" type="ORF">NC595_02220</name>
</gene>
<evidence type="ECO:0000313" key="3">
    <source>
        <dbReference type="EMBL" id="MCP1372875.1"/>
    </source>
</evidence>
<proteinExistence type="predicted"/>
<reference evidence="3 4" key="1">
    <citation type="submission" date="2022-06" db="EMBL/GenBank/DDBJ databases">
        <title>Dyella sp. Sa strain:Sa Genome sequencing.</title>
        <authorList>
            <person name="Park S."/>
        </authorList>
    </citation>
    <scope>NUCLEOTIDE SEQUENCE [LARGE SCALE GENOMIC DNA]</scope>
    <source>
        <strain evidence="3 4">Sa</strain>
    </source>
</reference>